<dbReference type="EMBL" id="JAHLFU010000214">
    <property type="protein sequence ID" value="MBU3854166.1"/>
    <property type="molecule type" value="Genomic_DNA"/>
</dbReference>
<organism evidence="2 3">
    <name type="scientific">Candidatus Paraprevotella stercoravium</name>
    <dbReference type="NCBI Taxonomy" id="2838725"/>
    <lineage>
        <taxon>Bacteria</taxon>
        <taxon>Pseudomonadati</taxon>
        <taxon>Bacteroidota</taxon>
        <taxon>Bacteroidia</taxon>
        <taxon>Bacteroidales</taxon>
        <taxon>Prevotellaceae</taxon>
        <taxon>Paraprevotella</taxon>
    </lineage>
</organism>
<name>A0A9E2P2T1_9BACT</name>
<reference evidence="2" key="1">
    <citation type="journal article" date="2021" name="PeerJ">
        <title>Extensive microbial diversity within the chicken gut microbiome revealed by metagenomics and culture.</title>
        <authorList>
            <person name="Gilroy R."/>
            <person name="Ravi A."/>
            <person name="Getino M."/>
            <person name="Pursley I."/>
            <person name="Horton D.L."/>
            <person name="Alikhan N.F."/>
            <person name="Baker D."/>
            <person name="Gharbi K."/>
            <person name="Hall N."/>
            <person name="Watson M."/>
            <person name="Adriaenssens E.M."/>
            <person name="Foster-Nyarko E."/>
            <person name="Jarju S."/>
            <person name="Secka A."/>
            <person name="Antonio M."/>
            <person name="Oren A."/>
            <person name="Chaudhuri R.R."/>
            <person name="La Ragione R."/>
            <person name="Hildebrand F."/>
            <person name="Pallen M.J."/>
        </authorList>
    </citation>
    <scope>NUCLEOTIDE SEQUENCE</scope>
    <source>
        <strain evidence="2">G3-2149</strain>
    </source>
</reference>
<proteinExistence type="predicted"/>
<gene>
    <name evidence="2" type="ORF">H9789_10215</name>
</gene>
<feature type="chain" id="PRO_5039436862" description="T9SS C-terminal target domain-containing protein" evidence="1">
    <location>
        <begin position="27"/>
        <end position="1836"/>
    </location>
</feature>
<feature type="signal peptide" evidence="1">
    <location>
        <begin position="1"/>
        <end position="26"/>
    </location>
</feature>
<dbReference type="Proteomes" id="UP000823865">
    <property type="component" value="Unassembled WGS sequence"/>
</dbReference>
<evidence type="ECO:0008006" key="4">
    <source>
        <dbReference type="Google" id="ProtNLM"/>
    </source>
</evidence>
<keyword evidence="1" id="KW-0732">Signal</keyword>
<comment type="caution">
    <text evidence="2">The sequence shown here is derived from an EMBL/GenBank/DDBJ whole genome shotgun (WGS) entry which is preliminary data.</text>
</comment>
<sequence length="1836" mass="207156">MKYIYACLYRFLLFCGMLLLVPTVHAQQVKGNQYIEDFSSVEITHKPAKWFDLRKNISESAKAMDSFNDDWAMFTLQDGQTQVQATHTYMDTIYVHKGTSVQLEIPDKLNDNMGVQSYQRWYSFRTDATFRTNNTGANEVWDLLTPNVPTPDGITEVYRYANGYVGQPKGDNLFKVNFYVPTDAEFQAWFGEDAVNKYDNNYFLVACDVSSYTDYTKNYSDNSSSSTFVPSGDGKTYEPTLTHRVLFYIVTVDNRDTDPTFTWKNSMGRLKSEEYQGGTLEEGKKYLEEYDISFPATRVSNYTSELVVLSKDAWSYAIPDAIDDHNTLDLHLVDHGSGITLKDTELTGMSRIIQFNYPNKNYDDGTQYVHANNSSATIYVTKRVKNAKGQYVTYNIARFNLTFIRDTRLLTQTQIKQIEEGTIADERLKYYQFRTNRYLEKNYQLLTSLDFDYDPAVAELYGLPEFYTFPMAWTSNSYSFYDGSEGRDFINNNKYPEWGYYAIMKTFMEADHWTNGTKNNHAAPLPGSTYHLYIDASDRPGVIARLPFDRKLCKGSELFVTAWLKSAGWDSTSNDANMLFSVMGVKTDPVLGTVYEPIYRHSSSQVRRTDYLSGMPGTGSGTNEWMQMYFSFILDEDAEYDSYVLHIDNNSVSTNGGDMYIDDIRVYIATPSAEVKQLNATCTEDRTLMSIKLDLERLLSRLGEVEGEKKIDAIDFCFIDKVKYYDFLNLHPGDFLGAIEASVVDVGDNKPGGYNQKFNTLYFNVDFDQNTNYDDLPHPRLAIDNEGTGEYAGKYFFYRTEDESGKKALAVDFYSDLTPNRAYMMLIQVNDGNPASADDFKESIDDVCGINTSFYVTAETLIRVNGEIVDPFTDFCAGQIFNFSAQLRVSKQEADGSESYVTIDHGVYFDWFFGSEDEFLAEHPEYGNESLQNALIVFRELYPDNVDLTGVVCGEPVEGEIVFTQNMYDLIRHYLESVDEEGLHPSLTLHQENLNVTLLKSGLKLVFQPIPTLLPPDGTIDEESWARVCWGYVPLELQVSGDAPQLHAGFNSVKYPSEDFNPCLRIGLKQLMSTEYAKPIKVNLRGAKLVSEGAKYIGMITSVSPEIYNKLYLIRTDDPAYLNDTYFPEDFSEYSLPIGTLKSLHAEVYDDGSSFADFMEIYFDTETEQENGFRFQPKEGYTYTFTVRFEEHGDQAFNTCFGNLTIEMKVVPEYLVWKGTGAIANWNNDANWKRADKDELRKDPSDTYLTNDENTTGNGFVPMLFSNVIMPQGSQVELYMAGYGEGGNGWVNSQRPSYMEQPTPNIQYDLMAYENSDGAFSTERYRVNLCRDIHFETDAQMLRAEQLIYRRVWTDVALNSGSWTALSSPLQDMVAGDWYTSALNGRQETEYFKDIQFQEGVNNRLNPAVYQRSWGTGATIVEKRLPNTPVSFNATDWSSAYNDAGVSYKVGNGFSLKPVSANASLLFRFPKSDSSYPVSTGNGMIDRTKIGRLQISDMVDRTNPYEYIHSDRIEVSLTPSADGKYFMIGNPFLAPLDVQEFLTENSAVLQQKYWLTPDVSAQPAAVYDSGTGTWTASPYLLPPYSVFYAKAVEPVADAETVVAFTAEMQKFERDINNGDGGSGKTLRITARNAVGQSFATLCYSNTASDALGKEDAVLLQTVASSDIRIPIVYTVAGEKAASVNLVRNAQKIPLGIFGVNVGMTDLIFEGTDGFRNISLYDAHTQEMIPLYEGFVLPVSGESHGRYFIVYETDGTTGISVIDGKDDVNVCSVVPNQLIVTSNSDIQEVSVYTLDGVEIRTQNCEGGICTMERIGSGPKIVKIKRGHDFVVRKITVK</sequence>
<evidence type="ECO:0000313" key="3">
    <source>
        <dbReference type="Proteomes" id="UP000823865"/>
    </source>
</evidence>
<protein>
    <recommendedName>
        <fullName evidence="4">T9SS C-terminal target domain-containing protein</fullName>
    </recommendedName>
</protein>
<evidence type="ECO:0000313" key="2">
    <source>
        <dbReference type="EMBL" id="MBU3854166.1"/>
    </source>
</evidence>
<reference evidence="2" key="2">
    <citation type="submission" date="2021-04" db="EMBL/GenBank/DDBJ databases">
        <authorList>
            <person name="Gilroy R."/>
        </authorList>
    </citation>
    <scope>NUCLEOTIDE SEQUENCE</scope>
    <source>
        <strain evidence="2">G3-2149</strain>
    </source>
</reference>
<accession>A0A9E2P2T1</accession>
<evidence type="ECO:0000256" key="1">
    <source>
        <dbReference type="SAM" id="SignalP"/>
    </source>
</evidence>